<evidence type="ECO:0000313" key="2">
    <source>
        <dbReference type="EMBL" id="MBB6513249.1"/>
    </source>
</evidence>
<dbReference type="AlphaFoldDB" id="A0A841RL87"/>
<dbReference type="RefSeq" id="WP_184248082.1">
    <property type="nucleotide sequence ID" value="NZ_BAAACU010000055.1"/>
</dbReference>
<evidence type="ECO:0000313" key="3">
    <source>
        <dbReference type="Proteomes" id="UP000572212"/>
    </source>
</evidence>
<dbReference type="InterPro" id="IPR013766">
    <property type="entry name" value="Thioredoxin_domain"/>
</dbReference>
<proteinExistence type="predicted"/>
<dbReference type="InterPro" id="IPR036249">
    <property type="entry name" value="Thioredoxin-like_sf"/>
</dbReference>
<accession>A0A841RL87</accession>
<dbReference type="EMBL" id="JACHON010000009">
    <property type="protein sequence ID" value="MBB6513249.1"/>
    <property type="molecule type" value="Genomic_DNA"/>
</dbReference>
<dbReference type="SUPFAM" id="SSF52833">
    <property type="entry name" value="Thioredoxin-like"/>
    <property type="match status" value="1"/>
</dbReference>
<dbReference type="GO" id="GO:0016853">
    <property type="term" value="F:isomerase activity"/>
    <property type="evidence" value="ECO:0007669"/>
    <property type="project" value="UniProtKB-KW"/>
</dbReference>
<protein>
    <submittedName>
        <fullName evidence="2">Thiol-disulfide isomerase/thioredoxin</fullName>
    </submittedName>
</protein>
<gene>
    <name evidence="2" type="ORF">GGQ92_002053</name>
</gene>
<dbReference type="CDD" id="cd02947">
    <property type="entry name" value="TRX_family"/>
    <property type="match status" value="1"/>
</dbReference>
<organism evidence="2 3">
    <name type="scientific">Gracilibacillus halotolerans</name>
    <dbReference type="NCBI Taxonomy" id="74386"/>
    <lineage>
        <taxon>Bacteria</taxon>
        <taxon>Bacillati</taxon>
        <taxon>Bacillota</taxon>
        <taxon>Bacilli</taxon>
        <taxon>Bacillales</taxon>
        <taxon>Bacillaceae</taxon>
        <taxon>Gracilibacillus</taxon>
    </lineage>
</organism>
<sequence length="108" mass="12489">MASITIQTTEQLDNWLRNNKLALLYISKNGCSVCHSLYPQIEDILNEFPMISFGYTVVDDFPQIAGRFLVFTAPVILLFVDGEEYLREARIVHLNQFYEKLKKVTESI</sequence>
<keyword evidence="3" id="KW-1185">Reference proteome</keyword>
<feature type="domain" description="Thioredoxin" evidence="1">
    <location>
        <begin position="6"/>
        <end position="85"/>
    </location>
</feature>
<dbReference type="Pfam" id="PF00085">
    <property type="entry name" value="Thioredoxin"/>
    <property type="match status" value="1"/>
</dbReference>
<keyword evidence="2" id="KW-0413">Isomerase</keyword>
<dbReference type="Gene3D" id="3.40.30.10">
    <property type="entry name" value="Glutaredoxin"/>
    <property type="match status" value="1"/>
</dbReference>
<evidence type="ECO:0000259" key="1">
    <source>
        <dbReference type="Pfam" id="PF00085"/>
    </source>
</evidence>
<comment type="caution">
    <text evidence="2">The sequence shown here is derived from an EMBL/GenBank/DDBJ whole genome shotgun (WGS) entry which is preliminary data.</text>
</comment>
<name>A0A841RL87_9BACI</name>
<dbReference type="Proteomes" id="UP000572212">
    <property type="component" value="Unassembled WGS sequence"/>
</dbReference>
<reference evidence="2 3" key="1">
    <citation type="submission" date="2020-08" db="EMBL/GenBank/DDBJ databases">
        <title>Genomic Encyclopedia of Type Strains, Phase IV (KMG-IV): sequencing the most valuable type-strain genomes for metagenomic binning, comparative biology and taxonomic classification.</title>
        <authorList>
            <person name="Goeker M."/>
        </authorList>
    </citation>
    <scope>NUCLEOTIDE SEQUENCE [LARGE SCALE GENOMIC DNA]</scope>
    <source>
        <strain evidence="2 3">DSM 11805</strain>
    </source>
</reference>